<comment type="caution">
    <text evidence="2">The sequence shown here is derived from an EMBL/GenBank/DDBJ whole genome shotgun (WGS) entry which is preliminary data.</text>
</comment>
<reference evidence="2 3" key="1">
    <citation type="journal article" date="2020" name="Nature">
        <title>Six reference-quality genomes reveal evolution of bat adaptations.</title>
        <authorList>
            <person name="Jebb D."/>
            <person name="Huang Z."/>
            <person name="Pippel M."/>
            <person name="Hughes G.M."/>
            <person name="Lavrichenko K."/>
            <person name="Devanna P."/>
            <person name="Winkler S."/>
            <person name="Jermiin L.S."/>
            <person name="Skirmuntt E.C."/>
            <person name="Katzourakis A."/>
            <person name="Burkitt-Gray L."/>
            <person name="Ray D.A."/>
            <person name="Sullivan K.A.M."/>
            <person name="Roscito J.G."/>
            <person name="Kirilenko B.M."/>
            <person name="Davalos L.M."/>
            <person name="Corthals A.P."/>
            <person name="Power M.L."/>
            <person name="Jones G."/>
            <person name="Ransome R.D."/>
            <person name="Dechmann D.K.N."/>
            <person name="Locatelli A.G."/>
            <person name="Puechmaille S.J."/>
            <person name="Fedrigo O."/>
            <person name="Jarvis E.D."/>
            <person name="Hiller M."/>
            <person name="Vernes S.C."/>
            <person name="Myers E.W."/>
            <person name="Teeling E.C."/>
        </authorList>
    </citation>
    <scope>NUCLEOTIDE SEQUENCE [LARGE SCALE GENOMIC DNA]</scope>
    <source>
        <strain evidence="2">MRouAeg1</strain>
        <tissue evidence="2">Muscle</tissue>
    </source>
</reference>
<dbReference type="Proteomes" id="UP000593571">
    <property type="component" value="Unassembled WGS sequence"/>
</dbReference>
<name>A0A7J8CIK3_ROUAE</name>
<sequence>MLLPDSRFGGGLWSPKHAVLSPSLDTQHTASATWNGPRPAPRHALPHRISLTQLLRPHSGFTVPVVMQGTFPAAIPLPLPLLTAPWKPSVPIPLQSNCLRPQPRAVTMAVSPRRPPRQGGGRSGPRRAPSDKGVNQGMKETFTSPSRRGRERHEAACLPKEWRGKRINADSKIATRLISFSKSVLNKKNGEKRWGQTGSNEVLGVGGENQLRINGLENTGAGSDGSPGQGTRRPEATVFTQHHTSVLKGKADKVTRKFLKFSPEDPREWTLPKSKRTEPLQ</sequence>
<gene>
    <name evidence="2" type="ORF">HJG63_009174</name>
</gene>
<evidence type="ECO:0000256" key="1">
    <source>
        <dbReference type="SAM" id="MobiDB-lite"/>
    </source>
</evidence>
<feature type="region of interest" description="Disordered" evidence="1">
    <location>
        <begin position="105"/>
        <end position="154"/>
    </location>
</feature>
<dbReference type="AlphaFoldDB" id="A0A7J8CIK3"/>
<evidence type="ECO:0000313" key="3">
    <source>
        <dbReference type="Proteomes" id="UP000593571"/>
    </source>
</evidence>
<protein>
    <submittedName>
        <fullName evidence="2">Uncharacterized protein</fullName>
    </submittedName>
</protein>
<evidence type="ECO:0000313" key="2">
    <source>
        <dbReference type="EMBL" id="KAF6410733.1"/>
    </source>
</evidence>
<keyword evidence="3" id="KW-1185">Reference proteome</keyword>
<organism evidence="2 3">
    <name type="scientific">Rousettus aegyptiacus</name>
    <name type="common">Egyptian fruit bat</name>
    <name type="synonym">Pteropus aegyptiacus</name>
    <dbReference type="NCBI Taxonomy" id="9407"/>
    <lineage>
        <taxon>Eukaryota</taxon>
        <taxon>Metazoa</taxon>
        <taxon>Chordata</taxon>
        <taxon>Craniata</taxon>
        <taxon>Vertebrata</taxon>
        <taxon>Euteleostomi</taxon>
        <taxon>Mammalia</taxon>
        <taxon>Eutheria</taxon>
        <taxon>Laurasiatheria</taxon>
        <taxon>Chiroptera</taxon>
        <taxon>Yinpterochiroptera</taxon>
        <taxon>Pteropodoidea</taxon>
        <taxon>Pteropodidae</taxon>
        <taxon>Rousettinae</taxon>
        <taxon>Rousettus</taxon>
    </lineage>
</organism>
<feature type="compositionally biased region" description="Basic and acidic residues" evidence="1">
    <location>
        <begin position="262"/>
        <end position="281"/>
    </location>
</feature>
<dbReference type="EMBL" id="JACASE010000014">
    <property type="protein sequence ID" value="KAF6410733.1"/>
    <property type="molecule type" value="Genomic_DNA"/>
</dbReference>
<accession>A0A7J8CIK3</accession>
<proteinExistence type="predicted"/>
<feature type="region of interest" description="Disordered" evidence="1">
    <location>
        <begin position="261"/>
        <end position="281"/>
    </location>
</feature>